<feature type="compositionally biased region" description="Basic and acidic residues" evidence="12">
    <location>
        <begin position="15"/>
        <end position="29"/>
    </location>
</feature>
<accession>A0ABN2XCS5</accession>
<dbReference type="PANTHER" id="PTHR42821">
    <property type="entry name" value="CATALASE"/>
    <property type="match status" value="1"/>
</dbReference>
<dbReference type="Pfam" id="PF06628">
    <property type="entry name" value="Catalase-rel"/>
    <property type="match status" value="1"/>
</dbReference>
<dbReference type="RefSeq" id="WP_269210130.1">
    <property type="nucleotide sequence ID" value="NZ_BAAAMQ010000012.1"/>
</dbReference>
<dbReference type="InterPro" id="IPR002226">
    <property type="entry name" value="Catalase_haem_BS"/>
</dbReference>
<feature type="compositionally biased region" description="Polar residues" evidence="12">
    <location>
        <begin position="31"/>
        <end position="45"/>
    </location>
</feature>
<dbReference type="EMBL" id="BAAAMQ010000012">
    <property type="protein sequence ID" value="GAA2109823.1"/>
    <property type="molecule type" value="Genomic_DNA"/>
</dbReference>
<dbReference type="PROSITE" id="PS51402">
    <property type="entry name" value="CATALASE_3"/>
    <property type="match status" value="1"/>
</dbReference>
<gene>
    <name evidence="14" type="ORF">GCM10009726_24970</name>
</gene>
<evidence type="ECO:0000259" key="13">
    <source>
        <dbReference type="SMART" id="SM01060"/>
    </source>
</evidence>
<keyword evidence="9 10" id="KW-0376">Hydrogen peroxide</keyword>
<evidence type="ECO:0000256" key="12">
    <source>
        <dbReference type="SAM" id="MobiDB-lite"/>
    </source>
</evidence>
<dbReference type="Pfam" id="PF00199">
    <property type="entry name" value="Catalase"/>
    <property type="match status" value="1"/>
</dbReference>
<evidence type="ECO:0000256" key="11">
    <source>
        <dbReference type="RuleBase" id="RU000498"/>
    </source>
</evidence>
<dbReference type="InterPro" id="IPR043156">
    <property type="entry name" value="Catalase_clade2_helical"/>
</dbReference>
<dbReference type="SMART" id="SM01060">
    <property type="entry name" value="Catalase"/>
    <property type="match status" value="1"/>
</dbReference>
<feature type="domain" description="Catalase core" evidence="13">
    <location>
        <begin position="31"/>
        <end position="419"/>
    </location>
</feature>
<keyword evidence="4 10" id="KW-0575">Peroxidase</keyword>
<reference evidence="14 15" key="1">
    <citation type="journal article" date="2019" name="Int. J. Syst. Evol. Microbiol.">
        <title>The Global Catalogue of Microorganisms (GCM) 10K type strain sequencing project: providing services to taxonomists for standard genome sequencing and annotation.</title>
        <authorList>
            <consortium name="The Broad Institute Genomics Platform"/>
            <consortium name="The Broad Institute Genome Sequencing Center for Infectious Disease"/>
            <person name="Wu L."/>
            <person name="Ma J."/>
        </authorList>
    </citation>
    <scope>NUCLEOTIDE SEQUENCE [LARGE SCALE GENOMIC DNA]</scope>
    <source>
        <strain evidence="14 15">JCM 13813</strain>
    </source>
</reference>
<dbReference type="PIRSF" id="PIRSF038927">
    <property type="entry name" value="Catalase_clade2"/>
    <property type="match status" value="1"/>
</dbReference>
<comment type="similarity">
    <text evidence="2">Belongs to the catalase family. HPII subfamily.</text>
</comment>
<dbReference type="Gene3D" id="3.40.50.880">
    <property type="match status" value="1"/>
</dbReference>
<dbReference type="Pfam" id="PF18011">
    <property type="entry name" value="Catalase_C"/>
    <property type="match status" value="1"/>
</dbReference>
<evidence type="ECO:0000313" key="15">
    <source>
        <dbReference type="Proteomes" id="UP001501161"/>
    </source>
</evidence>
<organism evidence="14 15">
    <name type="scientific">Nocardioides furvisabuli</name>
    <dbReference type="NCBI Taxonomy" id="375542"/>
    <lineage>
        <taxon>Bacteria</taxon>
        <taxon>Bacillati</taxon>
        <taxon>Actinomycetota</taxon>
        <taxon>Actinomycetes</taxon>
        <taxon>Propionibacteriales</taxon>
        <taxon>Nocardioidaceae</taxon>
        <taxon>Nocardioides</taxon>
    </lineage>
</organism>
<dbReference type="Proteomes" id="UP001501161">
    <property type="component" value="Unassembled WGS sequence"/>
</dbReference>
<dbReference type="Gene3D" id="2.40.180.10">
    <property type="entry name" value="Catalase core domain"/>
    <property type="match status" value="1"/>
</dbReference>
<keyword evidence="5 10" id="KW-0349">Heme</keyword>
<protein>
    <recommendedName>
        <fullName evidence="3 10">Catalase</fullName>
        <ecNumber evidence="3 10">1.11.1.6</ecNumber>
    </recommendedName>
</protein>
<evidence type="ECO:0000256" key="1">
    <source>
        <dbReference type="ARBA" id="ARBA00001971"/>
    </source>
</evidence>
<sequence>MPNKRPSTSTPGQRGEGDELHQGVKRGERMTTATGTPLGDGQNSLKVGDRGPTLLEDFAFRDKMFHFDHERIPERVVHARGYSAHATLECLDAIPDLTRAAPFATKGKKTEAFVRFSTVAGNLGSPDLARDVRGFAVKMYTEDGNWDLVGNNIPVFFIQDAMKFPDLVHAVKEEQDRGWPQAASAHDTFWDFVSLMPESTHMLLWAMSDRAIPRSFRFMEGFGVHTYRFVNADGESTFVKFHWKPRQGMQSVVWNEALKINGADPDFHRRDLHAAIESGDLPQWDLGVQVFDEAFADEFDFDVLDATKLIPEEVLPVRVIARLTLDRNVDNMFAENEQVAFGTHNVIPGIDFSNDPLLQGRNFSYLDTQLKRLGSTNFTQLPVNAPRCPVAHFQRDGHMQTSLQEGRGTYEPNSLTGDDRGPRADVVQGYQSVMREEAGPTRRLRAESFADHYSQARQFFLSQTEVEREHIVAAFAFELGKVEDPRIRTRMLGNLRNVHEDLAQAVADTLAMPLPEASEAAVPTRTDLPESPALSILRNGPESFAGRKLGVLVTDGSDKAVVKAVASAFEESGAVVEYVAPAIGPVKLKGGGTLTPDHAIDGGPSVLFDAVALLPSSDGADALARRASAKDFVSDAFAHHKLVGLGADAAVLLAAAGVEPDEGFLDLASADDAAVFVTRCASLRHWDRDVRA</sequence>
<dbReference type="InterPro" id="IPR018028">
    <property type="entry name" value="Catalase"/>
</dbReference>
<evidence type="ECO:0000313" key="14">
    <source>
        <dbReference type="EMBL" id="GAA2109823.1"/>
    </source>
</evidence>
<dbReference type="PANTHER" id="PTHR42821:SF1">
    <property type="entry name" value="CATALASE-B"/>
    <property type="match status" value="1"/>
</dbReference>
<evidence type="ECO:0000256" key="3">
    <source>
        <dbReference type="ARBA" id="ARBA00012314"/>
    </source>
</evidence>
<evidence type="ECO:0000256" key="10">
    <source>
        <dbReference type="PIRNR" id="PIRNR038927"/>
    </source>
</evidence>
<proteinExistence type="inferred from homology"/>
<dbReference type="EC" id="1.11.1.6" evidence="3 10"/>
<keyword evidence="7 10" id="KW-0560">Oxidoreductase</keyword>
<keyword evidence="6 10" id="KW-0479">Metal-binding</keyword>
<dbReference type="InterPro" id="IPR020835">
    <property type="entry name" value="Catalase_sf"/>
</dbReference>
<dbReference type="SUPFAM" id="SSF56634">
    <property type="entry name" value="Heme-dependent catalase-like"/>
    <property type="match status" value="1"/>
</dbReference>
<dbReference type="InterPro" id="IPR024712">
    <property type="entry name" value="Catalase_clade2"/>
</dbReference>
<dbReference type="InterPro" id="IPR041399">
    <property type="entry name" value="Catalase_large_C"/>
</dbReference>
<dbReference type="SUPFAM" id="SSF52317">
    <property type="entry name" value="Class I glutamine amidotransferase-like"/>
    <property type="match status" value="1"/>
</dbReference>
<evidence type="ECO:0000256" key="6">
    <source>
        <dbReference type="ARBA" id="ARBA00022723"/>
    </source>
</evidence>
<evidence type="ECO:0000256" key="2">
    <source>
        <dbReference type="ARBA" id="ARBA00010660"/>
    </source>
</evidence>
<evidence type="ECO:0000256" key="5">
    <source>
        <dbReference type="ARBA" id="ARBA00022617"/>
    </source>
</evidence>
<evidence type="ECO:0000256" key="7">
    <source>
        <dbReference type="ARBA" id="ARBA00023002"/>
    </source>
</evidence>
<comment type="caution">
    <text evidence="14">The sequence shown here is derived from an EMBL/GenBank/DDBJ whole genome shotgun (WGS) entry which is preliminary data.</text>
</comment>
<name>A0ABN2XCS5_9ACTN</name>
<comment type="cofactor">
    <cofactor evidence="1 10">
        <name>heme</name>
        <dbReference type="ChEBI" id="CHEBI:30413"/>
    </cofactor>
</comment>
<dbReference type="PROSITE" id="PS00438">
    <property type="entry name" value="CATALASE_2"/>
    <property type="match status" value="1"/>
</dbReference>
<dbReference type="CDD" id="cd03132">
    <property type="entry name" value="GATase1_catalase"/>
    <property type="match status" value="1"/>
</dbReference>
<comment type="function">
    <text evidence="10">Decomposes hydrogen peroxide into water and oxygen; serves to protect cells from the toxic effects of hydrogen peroxide.</text>
</comment>
<dbReference type="InterPro" id="IPR010582">
    <property type="entry name" value="Catalase_immune_responsive"/>
</dbReference>
<dbReference type="InterPro" id="IPR011614">
    <property type="entry name" value="Catalase_core"/>
</dbReference>
<dbReference type="InterPro" id="IPR029062">
    <property type="entry name" value="Class_I_gatase-like"/>
</dbReference>
<feature type="region of interest" description="Disordered" evidence="12">
    <location>
        <begin position="402"/>
        <end position="422"/>
    </location>
</feature>
<feature type="compositionally biased region" description="Polar residues" evidence="12">
    <location>
        <begin position="1"/>
        <end position="12"/>
    </location>
</feature>
<dbReference type="PRINTS" id="PR00067">
    <property type="entry name" value="CATALASE"/>
</dbReference>
<keyword evidence="15" id="KW-1185">Reference proteome</keyword>
<feature type="region of interest" description="Disordered" evidence="12">
    <location>
        <begin position="1"/>
        <end position="48"/>
    </location>
</feature>
<dbReference type="InterPro" id="IPR024708">
    <property type="entry name" value="Catalase_AS"/>
</dbReference>
<dbReference type="PROSITE" id="PS00437">
    <property type="entry name" value="CATALASE_1"/>
    <property type="match status" value="1"/>
</dbReference>
<keyword evidence="8 10" id="KW-0408">Iron</keyword>
<dbReference type="Gene3D" id="1.20.1370.20">
    <property type="match status" value="1"/>
</dbReference>
<evidence type="ECO:0000256" key="9">
    <source>
        <dbReference type="ARBA" id="ARBA00023324"/>
    </source>
</evidence>
<comment type="catalytic activity">
    <reaction evidence="10 11">
        <text>2 H2O2 = O2 + 2 H2O</text>
        <dbReference type="Rhea" id="RHEA:20309"/>
        <dbReference type="ChEBI" id="CHEBI:15377"/>
        <dbReference type="ChEBI" id="CHEBI:15379"/>
        <dbReference type="ChEBI" id="CHEBI:16240"/>
        <dbReference type="EC" id="1.11.1.6"/>
    </reaction>
</comment>
<evidence type="ECO:0000256" key="4">
    <source>
        <dbReference type="ARBA" id="ARBA00022559"/>
    </source>
</evidence>
<evidence type="ECO:0000256" key="8">
    <source>
        <dbReference type="ARBA" id="ARBA00023004"/>
    </source>
</evidence>